<feature type="region of interest" description="Disordered" evidence="1">
    <location>
        <begin position="1"/>
        <end position="108"/>
    </location>
</feature>
<sequence length="182" mass="19608">MSSWGDGGLRWPPPPRRVHLRAAPRPPAASARPRATELAAPPLRSARPAAEASRPPAGTGEPRGKRARHHMEARARPHWLRPSQWRRSPAAVGPEAAAPARARSPCYALSNSPRNRVMCCCSRRRRCRRPWCPGSSAELRGGSRGRGRGSRVQGAARLRRPGASGSSSSRTPQVMPPPPASA</sequence>
<proteinExistence type="predicted"/>
<protein>
    <submittedName>
        <fullName evidence="2">Uncharacterized protein</fullName>
    </submittedName>
</protein>
<evidence type="ECO:0000313" key="2">
    <source>
        <dbReference type="EMBL" id="CAI9151932.1"/>
    </source>
</evidence>
<feature type="region of interest" description="Disordered" evidence="1">
    <location>
        <begin position="132"/>
        <end position="182"/>
    </location>
</feature>
<accession>A0ABN8XUE7</accession>
<gene>
    <name evidence="2" type="ORF">MRATA1EN1_LOCUS894</name>
</gene>
<evidence type="ECO:0000313" key="3">
    <source>
        <dbReference type="Proteomes" id="UP001176941"/>
    </source>
</evidence>
<feature type="compositionally biased region" description="Low complexity" evidence="1">
    <location>
        <begin position="89"/>
        <end position="108"/>
    </location>
</feature>
<evidence type="ECO:0000256" key="1">
    <source>
        <dbReference type="SAM" id="MobiDB-lite"/>
    </source>
</evidence>
<organism evidence="2 3">
    <name type="scientific">Rangifer tarandus platyrhynchus</name>
    <name type="common">Svalbard reindeer</name>
    <dbReference type="NCBI Taxonomy" id="3082113"/>
    <lineage>
        <taxon>Eukaryota</taxon>
        <taxon>Metazoa</taxon>
        <taxon>Chordata</taxon>
        <taxon>Craniata</taxon>
        <taxon>Vertebrata</taxon>
        <taxon>Euteleostomi</taxon>
        <taxon>Mammalia</taxon>
        <taxon>Eutheria</taxon>
        <taxon>Laurasiatheria</taxon>
        <taxon>Artiodactyla</taxon>
        <taxon>Ruminantia</taxon>
        <taxon>Pecora</taxon>
        <taxon>Cervidae</taxon>
        <taxon>Odocoileinae</taxon>
        <taxon>Rangifer</taxon>
    </lineage>
</organism>
<dbReference type="Proteomes" id="UP001176941">
    <property type="component" value="Chromosome 1"/>
</dbReference>
<feature type="compositionally biased region" description="Low complexity" evidence="1">
    <location>
        <begin position="150"/>
        <end position="170"/>
    </location>
</feature>
<dbReference type="EMBL" id="OX459937">
    <property type="protein sequence ID" value="CAI9151932.1"/>
    <property type="molecule type" value="Genomic_DNA"/>
</dbReference>
<feature type="compositionally biased region" description="Low complexity" evidence="1">
    <location>
        <begin position="28"/>
        <end position="57"/>
    </location>
</feature>
<name>A0ABN8XUE7_RANTA</name>
<reference evidence="2" key="1">
    <citation type="submission" date="2023-04" db="EMBL/GenBank/DDBJ databases">
        <authorList>
            <consortium name="ELIXIR-Norway"/>
        </authorList>
    </citation>
    <scope>NUCLEOTIDE SEQUENCE [LARGE SCALE GENOMIC DNA]</scope>
</reference>
<keyword evidence="3" id="KW-1185">Reference proteome</keyword>